<name>A0A094QA78_9ZZZZ</name>
<dbReference type="Pfam" id="PF13510">
    <property type="entry name" value="Fer2_4"/>
    <property type="match status" value="1"/>
</dbReference>
<organism evidence="2">
    <name type="scientific">freshwater metagenome</name>
    <dbReference type="NCBI Taxonomy" id="449393"/>
    <lineage>
        <taxon>unclassified sequences</taxon>
        <taxon>metagenomes</taxon>
        <taxon>ecological metagenomes</taxon>
    </lineage>
</organism>
<proteinExistence type="predicted"/>
<dbReference type="SUPFAM" id="SSF54292">
    <property type="entry name" value="2Fe-2S ferredoxin-like"/>
    <property type="match status" value="1"/>
</dbReference>
<accession>A0A094QA78</accession>
<dbReference type="GO" id="GO:0016491">
    <property type="term" value="F:oxidoreductase activity"/>
    <property type="evidence" value="ECO:0007669"/>
    <property type="project" value="UniProtKB-KW"/>
</dbReference>
<evidence type="ECO:0000256" key="1">
    <source>
        <dbReference type="ARBA" id="ARBA00023002"/>
    </source>
</evidence>
<sequence length="104" mass="11170">MEQPTSKRLPSNEDFSRGKEVSIKLNGNLKVAYLGESVATVLLAEGITAMRTTIQGQARGVFCGMGVCFDCLVVVNGLPNTRACMTWVKEGMDISTQDGLTPSK</sequence>
<comment type="caution">
    <text evidence="2">The sequence shown here is derived from an EMBL/GenBank/DDBJ whole genome shotgun (WGS) entry which is preliminary data.</text>
</comment>
<dbReference type="InterPro" id="IPR036010">
    <property type="entry name" value="2Fe-2S_ferredoxin-like_sf"/>
</dbReference>
<evidence type="ECO:0000313" key="2">
    <source>
        <dbReference type="EMBL" id="KGA21135.1"/>
    </source>
</evidence>
<dbReference type="GO" id="GO:0051536">
    <property type="term" value="F:iron-sulfur cluster binding"/>
    <property type="evidence" value="ECO:0007669"/>
    <property type="project" value="InterPro"/>
</dbReference>
<evidence type="ECO:0008006" key="3">
    <source>
        <dbReference type="Google" id="ProtNLM"/>
    </source>
</evidence>
<dbReference type="Gene3D" id="3.10.20.440">
    <property type="entry name" value="2Fe-2S iron-sulphur cluster binding domain, sarcosine oxidase, alpha subunit, N-terminal domain"/>
    <property type="match status" value="1"/>
</dbReference>
<dbReference type="InterPro" id="IPR042204">
    <property type="entry name" value="2Fe-2S-bd_N"/>
</dbReference>
<dbReference type="EMBL" id="JNSL01000013">
    <property type="protein sequence ID" value="KGA21135.1"/>
    <property type="molecule type" value="Genomic_DNA"/>
</dbReference>
<dbReference type="AlphaFoldDB" id="A0A094QA78"/>
<reference evidence="2" key="1">
    <citation type="submission" date="2014-06" db="EMBL/GenBank/DDBJ databases">
        <title>Key roles for freshwater Actinobacteria revealed by deep metagenomic sequencing.</title>
        <authorList>
            <person name="Ghai R."/>
            <person name="Mizuno C.M."/>
            <person name="Picazo A."/>
            <person name="Camacho A."/>
            <person name="Rodriguez-Valera F."/>
        </authorList>
    </citation>
    <scope>NUCLEOTIDE SEQUENCE</scope>
</reference>
<protein>
    <recommendedName>
        <fullName evidence="3">(2Fe-2S)-binding protein</fullName>
    </recommendedName>
</protein>
<gene>
    <name evidence="2" type="ORF">GM51_3615</name>
</gene>
<keyword evidence="1" id="KW-0560">Oxidoreductase</keyword>